<evidence type="ECO:0000256" key="5">
    <source>
        <dbReference type="ARBA" id="ARBA00023284"/>
    </source>
</evidence>
<dbReference type="Proteomes" id="UP000237822">
    <property type="component" value="Unassembled WGS sequence"/>
</dbReference>
<sequence>MTRPTSPSSMPYAVSRRTALGVASMAGLLALGACSSDPNSIAEQAKKGDQKGYIAGDGSIEQIATGQRLDPITLEGETLDGKPWSSVDQRGKNVVVINLWGSWCPPCIEEMPDFQKVWTDVQAEGLPVQFMGIDFREGPERGAAFVKAQGITYPSLTDESGTLILAFGKQAPTSPPSTIVLDKQGRVAARANGAINATTLRGLIDDVLKSEG</sequence>
<dbReference type="InterPro" id="IPR006311">
    <property type="entry name" value="TAT_signal"/>
</dbReference>
<evidence type="ECO:0000313" key="9">
    <source>
        <dbReference type="Proteomes" id="UP000237822"/>
    </source>
</evidence>
<dbReference type="InterPro" id="IPR013766">
    <property type="entry name" value="Thioredoxin_domain"/>
</dbReference>
<evidence type="ECO:0000313" key="8">
    <source>
        <dbReference type="EMBL" id="PRY59333.1"/>
    </source>
</evidence>
<protein>
    <submittedName>
        <fullName evidence="8">Peroxiredoxin</fullName>
    </submittedName>
</protein>
<dbReference type="Gene3D" id="3.40.30.10">
    <property type="entry name" value="Glutaredoxin"/>
    <property type="match status" value="1"/>
</dbReference>
<accession>A0A2T0UN25</accession>
<gene>
    <name evidence="8" type="ORF">BCF74_11070</name>
</gene>
<keyword evidence="3" id="KW-0812">Transmembrane</keyword>
<keyword evidence="2" id="KW-0201">Cytochrome c-type biogenesis</keyword>
<dbReference type="InterPro" id="IPR050553">
    <property type="entry name" value="Thioredoxin_ResA/DsbE_sf"/>
</dbReference>
<dbReference type="OrthoDB" id="9796554at2"/>
<dbReference type="PROSITE" id="PS51318">
    <property type="entry name" value="TAT"/>
    <property type="match status" value="1"/>
</dbReference>
<dbReference type="RefSeq" id="WP_106297378.1">
    <property type="nucleotide sequence ID" value="NZ_PVTI01000010.1"/>
</dbReference>
<dbReference type="Pfam" id="PF00578">
    <property type="entry name" value="AhpC-TSA"/>
    <property type="match status" value="1"/>
</dbReference>
<feature type="signal peptide" evidence="6">
    <location>
        <begin position="1"/>
        <end position="35"/>
    </location>
</feature>
<dbReference type="PANTHER" id="PTHR42852:SF6">
    <property type="entry name" value="THIOL:DISULFIDE INTERCHANGE PROTEIN DSBE"/>
    <property type="match status" value="1"/>
</dbReference>
<comment type="caution">
    <text evidence="8">The sequence shown here is derived from an EMBL/GenBank/DDBJ whole genome shotgun (WGS) entry which is preliminary data.</text>
</comment>
<dbReference type="InterPro" id="IPR000866">
    <property type="entry name" value="AhpC/TSA"/>
</dbReference>
<name>A0A2T0UN25_9MICO</name>
<dbReference type="PROSITE" id="PS51257">
    <property type="entry name" value="PROKAR_LIPOPROTEIN"/>
    <property type="match status" value="1"/>
</dbReference>
<evidence type="ECO:0000256" key="1">
    <source>
        <dbReference type="ARBA" id="ARBA00004196"/>
    </source>
</evidence>
<evidence type="ECO:0000256" key="3">
    <source>
        <dbReference type="ARBA" id="ARBA00022968"/>
    </source>
</evidence>
<dbReference type="PROSITE" id="PS51352">
    <property type="entry name" value="THIOREDOXIN_2"/>
    <property type="match status" value="1"/>
</dbReference>
<feature type="chain" id="PRO_5038727957" evidence="6">
    <location>
        <begin position="36"/>
        <end position="212"/>
    </location>
</feature>
<dbReference type="InterPro" id="IPR036249">
    <property type="entry name" value="Thioredoxin-like_sf"/>
</dbReference>
<dbReference type="GO" id="GO:0017004">
    <property type="term" value="P:cytochrome complex assembly"/>
    <property type="evidence" value="ECO:0007669"/>
    <property type="project" value="UniProtKB-KW"/>
</dbReference>
<keyword evidence="4" id="KW-1015">Disulfide bond</keyword>
<dbReference type="PANTHER" id="PTHR42852">
    <property type="entry name" value="THIOL:DISULFIDE INTERCHANGE PROTEIN DSBE"/>
    <property type="match status" value="1"/>
</dbReference>
<dbReference type="AlphaFoldDB" id="A0A2T0UN25"/>
<proteinExistence type="predicted"/>
<feature type="domain" description="Thioredoxin" evidence="7">
    <location>
        <begin position="63"/>
        <end position="209"/>
    </location>
</feature>
<keyword evidence="3" id="KW-0735">Signal-anchor</keyword>
<organism evidence="8 9">
    <name type="scientific">Knoellia remsis</name>
    <dbReference type="NCBI Taxonomy" id="407159"/>
    <lineage>
        <taxon>Bacteria</taxon>
        <taxon>Bacillati</taxon>
        <taxon>Actinomycetota</taxon>
        <taxon>Actinomycetes</taxon>
        <taxon>Micrococcales</taxon>
        <taxon>Intrasporangiaceae</taxon>
        <taxon>Knoellia</taxon>
    </lineage>
</organism>
<keyword evidence="5" id="KW-0676">Redox-active center</keyword>
<comment type="subcellular location">
    <subcellularLocation>
        <location evidence="1">Cell envelope</location>
    </subcellularLocation>
</comment>
<dbReference type="GO" id="GO:0030313">
    <property type="term" value="C:cell envelope"/>
    <property type="evidence" value="ECO:0007669"/>
    <property type="project" value="UniProtKB-SubCell"/>
</dbReference>
<dbReference type="GO" id="GO:0016209">
    <property type="term" value="F:antioxidant activity"/>
    <property type="evidence" value="ECO:0007669"/>
    <property type="project" value="InterPro"/>
</dbReference>
<dbReference type="EMBL" id="PVTI01000010">
    <property type="protein sequence ID" value="PRY59333.1"/>
    <property type="molecule type" value="Genomic_DNA"/>
</dbReference>
<dbReference type="SUPFAM" id="SSF52833">
    <property type="entry name" value="Thioredoxin-like"/>
    <property type="match status" value="1"/>
</dbReference>
<evidence type="ECO:0000259" key="7">
    <source>
        <dbReference type="PROSITE" id="PS51352"/>
    </source>
</evidence>
<evidence type="ECO:0000256" key="4">
    <source>
        <dbReference type="ARBA" id="ARBA00023157"/>
    </source>
</evidence>
<evidence type="ECO:0000256" key="6">
    <source>
        <dbReference type="SAM" id="SignalP"/>
    </source>
</evidence>
<dbReference type="GO" id="GO:0016491">
    <property type="term" value="F:oxidoreductase activity"/>
    <property type="evidence" value="ECO:0007669"/>
    <property type="project" value="InterPro"/>
</dbReference>
<keyword evidence="6" id="KW-0732">Signal</keyword>
<dbReference type="CDD" id="cd02966">
    <property type="entry name" value="TlpA_like_family"/>
    <property type="match status" value="1"/>
</dbReference>
<reference evidence="8 9" key="1">
    <citation type="submission" date="2018-03" db="EMBL/GenBank/DDBJ databases">
        <title>Genomic Encyclopedia of Archaeal and Bacterial Type Strains, Phase II (KMG-II): from individual species to whole genera.</title>
        <authorList>
            <person name="Goeker M."/>
        </authorList>
    </citation>
    <scope>NUCLEOTIDE SEQUENCE [LARGE SCALE GENOMIC DNA]</scope>
    <source>
        <strain evidence="8 9">ATCC BAA-1496</strain>
    </source>
</reference>
<evidence type="ECO:0000256" key="2">
    <source>
        <dbReference type="ARBA" id="ARBA00022748"/>
    </source>
</evidence>
<keyword evidence="9" id="KW-1185">Reference proteome</keyword>